<comment type="caution">
    <text evidence="1">The sequence shown here is derived from an EMBL/GenBank/DDBJ whole genome shotgun (WGS) entry which is preliminary data.</text>
</comment>
<keyword evidence="2" id="KW-1185">Reference proteome</keyword>
<evidence type="ECO:0000313" key="2">
    <source>
        <dbReference type="Proteomes" id="UP000018951"/>
    </source>
</evidence>
<proteinExistence type="predicted"/>
<dbReference type="Proteomes" id="UP000018951">
    <property type="component" value="Unassembled WGS sequence"/>
</dbReference>
<accession>W2UYQ5</accession>
<name>W2UYQ5_9RICK</name>
<reference evidence="1 2" key="1">
    <citation type="journal article" date="2013" name="PLoS ONE">
        <title>Bacterial endosymbiosis in a chordate host: long-term co-evolution and conservation of secondary metabolism.</title>
        <authorList>
            <person name="Kwan J.C."/>
            <person name="Schmidt E.W."/>
        </authorList>
    </citation>
    <scope>NUCLEOTIDE SEQUENCE [LARGE SCALE GENOMIC DNA]</scope>
    <source>
        <strain evidence="2">L6</strain>
    </source>
</reference>
<sequence>MLYITFKVIEDFFLTGGNKADISFANVLTKNVKDCYVVEEKGYDSDKHRKKLQKQYNISPGRKNRIQPIITIIYSNSGLK</sequence>
<dbReference type="EMBL" id="AXCJ01000008">
    <property type="protein sequence ID" value="ETO91231.1"/>
    <property type="molecule type" value="Genomic_DNA"/>
</dbReference>
<gene>
    <name evidence="1" type="ORF">P857_724</name>
</gene>
<protein>
    <submittedName>
        <fullName evidence="1">Uncharacterized protein</fullName>
    </submittedName>
</protein>
<evidence type="ECO:0000313" key="1">
    <source>
        <dbReference type="EMBL" id="ETO91231.1"/>
    </source>
</evidence>
<dbReference type="AlphaFoldDB" id="W2UYQ5"/>
<organism evidence="1 2">
    <name type="scientific">Candidatus Xenolissoclinum pacificiensis L6</name>
    <dbReference type="NCBI Taxonomy" id="1401685"/>
    <lineage>
        <taxon>Bacteria</taxon>
        <taxon>Pseudomonadati</taxon>
        <taxon>Pseudomonadota</taxon>
        <taxon>Alphaproteobacteria</taxon>
        <taxon>Rickettsiales</taxon>
        <taxon>Anaplasmataceae</taxon>
        <taxon>Candidatus Xenolissoclinum</taxon>
    </lineage>
</organism>